<evidence type="ECO:0000256" key="15">
    <source>
        <dbReference type="ARBA" id="ARBA00022777"/>
    </source>
</evidence>
<keyword evidence="8" id="KW-0716">Sensory transduction</keyword>
<keyword evidence="9" id="KW-0285">Flavoprotein</keyword>
<keyword evidence="13" id="KW-0677">Repeat</keyword>
<dbReference type="Pfam" id="PF08448">
    <property type="entry name" value="PAS_4"/>
    <property type="match status" value="1"/>
</dbReference>
<evidence type="ECO:0000256" key="3">
    <source>
        <dbReference type="ARBA" id="ARBA00012438"/>
    </source>
</evidence>
<dbReference type="PANTHER" id="PTHR41523:SF7">
    <property type="entry name" value="HISTIDINE KINASE"/>
    <property type="match status" value="1"/>
</dbReference>
<comment type="subcellular location">
    <subcellularLocation>
        <location evidence="2">Cell inner membrane</location>
        <topology evidence="2">Multi-pass membrane protein</topology>
    </subcellularLocation>
</comment>
<keyword evidence="21" id="KW-0675">Receptor</keyword>
<dbReference type="SMART" id="SM00091">
    <property type="entry name" value="PAS"/>
    <property type="match status" value="2"/>
</dbReference>
<dbReference type="SMART" id="SM00086">
    <property type="entry name" value="PAC"/>
    <property type="match status" value="1"/>
</dbReference>
<dbReference type="SMART" id="SM00911">
    <property type="entry name" value="HWE_HK"/>
    <property type="match status" value="1"/>
</dbReference>
<dbReference type="SUPFAM" id="SSF55874">
    <property type="entry name" value="ATPase domain of HSP90 chaperone/DNA topoisomerase II/histidine kinase"/>
    <property type="match status" value="1"/>
</dbReference>
<evidence type="ECO:0000256" key="17">
    <source>
        <dbReference type="ARBA" id="ARBA00022989"/>
    </source>
</evidence>
<dbReference type="InterPro" id="IPR000700">
    <property type="entry name" value="PAS-assoc_C"/>
</dbReference>
<evidence type="ECO:0000256" key="18">
    <source>
        <dbReference type="ARBA" id="ARBA00022991"/>
    </source>
</evidence>
<evidence type="ECO:0000256" key="9">
    <source>
        <dbReference type="ARBA" id="ARBA00022630"/>
    </source>
</evidence>
<dbReference type="PANTHER" id="PTHR41523">
    <property type="entry name" value="TWO-COMPONENT SYSTEM SENSOR PROTEIN"/>
    <property type="match status" value="1"/>
</dbReference>
<evidence type="ECO:0000256" key="6">
    <source>
        <dbReference type="ARBA" id="ARBA00022543"/>
    </source>
</evidence>
<dbReference type="Pfam" id="PF13581">
    <property type="entry name" value="HATPase_c_2"/>
    <property type="match status" value="1"/>
</dbReference>
<dbReference type="Proteomes" id="UP000249524">
    <property type="component" value="Unassembled WGS sequence"/>
</dbReference>
<comment type="catalytic activity">
    <reaction evidence="1">
        <text>ATP + protein L-histidine = ADP + protein N-phospho-L-histidine.</text>
        <dbReference type="EC" id="2.7.13.3"/>
    </reaction>
</comment>
<dbReference type="GO" id="GO:0005886">
    <property type="term" value="C:plasma membrane"/>
    <property type="evidence" value="ECO:0007669"/>
    <property type="project" value="UniProtKB-SubCell"/>
</dbReference>
<dbReference type="InterPro" id="IPR001610">
    <property type="entry name" value="PAC"/>
</dbReference>
<organism evidence="23 24">
    <name type="scientific">Phenylobacterium kunshanense</name>
    <dbReference type="NCBI Taxonomy" id="1445034"/>
    <lineage>
        <taxon>Bacteria</taxon>
        <taxon>Pseudomonadati</taxon>
        <taxon>Pseudomonadota</taxon>
        <taxon>Alphaproteobacteria</taxon>
        <taxon>Caulobacterales</taxon>
        <taxon>Caulobacteraceae</taxon>
        <taxon>Phenylobacterium</taxon>
    </lineage>
</organism>
<dbReference type="OrthoDB" id="136506at2"/>
<dbReference type="GO" id="GO:0005524">
    <property type="term" value="F:ATP binding"/>
    <property type="evidence" value="ECO:0007669"/>
    <property type="project" value="UniProtKB-KW"/>
</dbReference>
<keyword evidence="7" id="KW-0597">Phosphoprotein</keyword>
<dbReference type="Pfam" id="PF07536">
    <property type="entry name" value="HWE_HK"/>
    <property type="match status" value="1"/>
</dbReference>
<keyword evidence="16" id="KW-0067">ATP-binding</keyword>
<dbReference type="InterPro" id="IPR013655">
    <property type="entry name" value="PAS_fold_3"/>
</dbReference>
<evidence type="ECO:0000256" key="14">
    <source>
        <dbReference type="ARBA" id="ARBA00022741"/>
    </source>
</evidence>
<dbReference type="InterPro" id="IPR000014">
    <property type="entry name" value="PAS"/>
</dbReference>
<dbReference type="InterPro" id="IPR035965">
    <property type="entry name" value="PAS-like_dom_sf"/>
</dbReference>
<evidence type="ECO:0000256" key="20">
    <source>
        <dbReference type="ARBA" id="ARBA00023136"/>
    </source>
</evidence>
<dbReference type="GO" id="GO:0009881">
    <property type="term" value="F:photoreceptor activity"/>
    <property type="evidence" value="ECO:0007669"/>
    <property type="project" value="UniProtKB-KW"/>
</dbReference>
<dbReference type="InterPro" id="IPR003594">
    <property type="entry name" value="HATPase_dom"/>
</dbReference>
<dbReference type="FunFam" id="2.10.70.100:FF:000001">
    <property type="entry name" value="Sensory transduction histidine kinase"/>
    <property type="match status" value="1"/>
</dbReference>
<dbReference type="Gene3D" id="3.30.565.10">
    <property type="entry name" value="Histidine kinase-like ATPase, C-terminal domain"/>
    <property type="match status" value="1"/>
</dbReference>
<dbReference type="EC" id="2.7.13.3" evidence="3"/>
<evidence type="ECO:0000256" key="21">
    <source>
        <dbReference type="ARBA" id="ARBA00023170"/>
    </source>
</evidence>
<keyword evidence="11" id="KW-0808">Transferase</keyword>
<keyword evidence="15" id="KW-0418">Kinase</keyword>
<evidence type="ECO:0000313" key="24">
    <source>
        <dbReference type="Proteomes" id="UP000249524"/>
    </source>
</evidence>
<evidence type="ECO:0000256" key="12">
    <source>
        <dbReference type="ARBA" id="ARBA00022692"/>
    </source>
</evidence>
<keyword evidence="20" id="KW-0472">Membrane</keyword>
<evidence type="ECO:0000313" key="23">
    <source>
        <dbReference type="EMBL" id="RAK65540.1"/>
    </source>
</evidence>
<evidence type="ECO:0000256" key="7">
    <source>
        <dbReference type="ARBA" id="ARBA00022553"/>
    </source>
</evidence>
<dbReference type="Gene3D" id="2.10.70.100">
    <property type="match status" value="1"/>
</dbReference>
<keyword evidence="5" id="KW-0997">Cell inner membrane</keyword>
<evidence type="ECO:0000256" key="5">
    <source>
        <dbReference type="ARBA" id="ARBA00022519"/>
    </source>
</evidence>
<reference evidence="23 24" key="1">
    <citation type="submission" date="2018-05" db="EMBL/GenBank/DDBJ databases">
        <authorList>
            <person name="Lanie J.A."/>
            <person name="Ng W.-L."/>
            <person name="Kazmierczak K.M."/>
            <person name="Andrzejewski T.M."/>
            <person name="Davidsen T.M."/>
            <person name="Wayne K.J."/>
            <person name="Tettelin H."/>
            <person name="Glass J.I."/>
            <person name="Rusch D."/>
            <person name="Podicherti R."/>
            <person name="Tsui H.-C.T."/>
            <person name="Winkler M.E."/>
        </authorList>
    </citation>
    <scope>NUCLEOTIDE SEQUENCE [LARGE SCALE GENOMIC DNA]</scope>
    <source>
        <strain evidence="23 24">BUT-10</strain>
    </source>
</reference>
<feature type="domain" description="PAC" evidence="22">
    <location>
        <begin position="209"/>
        <end position="261"/>
    </location>
</feature>
<evidence type="ECO:0000256" key="4">
    <source>
        <dbReference type="ARBA" id="ARBA00022475"/>
    </source>
</evidence>
<keyword evidence="12" id="KW-0812">Transmembrane</keyword>
<keyword evidence="24" id="KW-1185">Reference proteome</keyword>
<keyword evidence="14" id="KW-0547">Nucleotide-binding</keyword>
<dbReference type="EMBL" id="QFYS01000004">
    <property type="protein sequence ID" value="RAK65540.1"/>
    <property type="molecule type" value="Genomic_DNA"/>
</dbReference>
<dbReference type="AlphaFoldDB" id="A0A328BDG6"/>
<sequence>MSALSQSNTRLQDDSRLAAVVAGIGDVYYVLDRDWRVALLNDEAAETYFERPASEVLGRSLWDLFPGAERSPFTVVLRRGMDDRVAGRLTRPSENRPGHYQEYRVAPLGDEGLGVCVIDVTERVLAEQATREARERLGLAVGAHAIGIFDWDIPSGAATWTGEMEDIFGLARGTFEGHTSHFRRRVLPEDLARIDAETADAIAAGRDLVNYEFRIVRDDGAVRWIEGAARFVFGADGAPVRMVGTNVDITERKAAEQHQRLLVNELNHRVKNTLAIVQAIAWQSFRTSGASRLAREAFEGRLAALASAHDVLTRQDWDGGSISQILGSAVAPHDPGEGRLTASGPLVMLEPKAAVALALAMHELATNAVKHGALSTPEGRVEVRWTVDGETLALTWRETGGPPVRAGIKRGFGTRLLEQGLSEELKGAVRLEFRPEGLVCSMKARLA</sequence>
<dbReference type="InterPro" id="IPR036890">
    <property type="entry name" value="HATPase_C_sf"/>
</dbReference>
<evidence type="ECO:0000256" key="19">
    <source>
        <dbReference type="ARBA" id="ARBA00023026"/>
    </source>
</evidence>
<evidence type="ECO:0000256" key="2">
    <source>
        <dbReference type="ARBA" id="ARBA00004429"/>
    </source>
</evidence>
<dbReference type="Pfam" id="PF08447">
    <property type="entry name" value="PAS_3"/>
    <property type="match status" value="1"/>
</dbReference>
<comment type="caution">
    <text evidence="23">The sequence shown here is derived from an EMBL/GenBank/DDBJ whole genome shotgun (WGS) entry which is preliminary data.</text>
</comment>
<name>A0A328BDG6_9CAUL</name>
<keyword evidence="10" id="KW-0288">FMN</keyword>
<evidence type="ECO:0000256" key="1">
    <source>
        <dbReference type="ARBA" id="ARBA00000085"/>
    </source>
</evidence>
<keyword evidence="4" id="KW-1003">Cell membrane</keyword>
<dbReference type="InterPro" id="IPR013656">
    <property type="entry name" value="PAS_4"/>
</dbReference>
<evidence type="ECO:0000259" key="22">
    <source>
        <dbReference type="PROSITE" id="PS50113"/>
    </source>
</evidence>
<proteinExistence type="predicted"/>
<evidence type="ECO:0000256" key="11">
    <source>
        <dbReference type="ARBA" id="ARBA00022679"/>
    </source>
</evidence>
<dbReference type="PROSITE" id="PS50113">
    <property type="entry name" value="PAC"/>
    <property type="match status" value="1"/>
</dbReference>
<dbReference type="NCBIfam" id="TIGR00229">
    <property type="entry name" value="sensory_box"/>
    <property type="match status" value="1"/>
</dbReference>
<accession>A0A328BDG6</accession>
<keyword evidence="18" id="KW-0157">Chromophore</keyword>
<dbReference type="CDD" id="cd00130">
    <property type="entry name" value="PAS"/>
    <property type="match status" value="2"/>
</dbReference>
<dbReference type="InterPro" id="IPR011102">
    <property type="entry name" value="Sig_transdc_His_kinase_HWE"/>
</dbReference>
<dbReference type="Gene3D" id="3.30.450.20">
    <property type="entry name" value="PAS domain"/>
    <property type="match status" value="2"/>
</dbReference>
<dbReference type="RefSeq" id="WP_111276136.1">
    <property type="nucleotide sequence ID" value="NZ_QFYS01000004.1"/>
</dbReference>
<keyword evidence="17" id="KW-1133">Transmembrane helix</keyword>
<keyword evidence="6" id="KW-0600">Photoreceptor protein</keyword>
<protein>
    <recommendedName>
        <fullName evidence="3">histidine kinase</fullName>
        <ecNumber evidence="3">2.7.13.3</ecNumber>
    </recommendedName>
</protein>
<dbReference type="SUPFAM" id="SSF55785">
    <property type="entry name" value="PYP-like sensor domain (PAS domain)"/>
    <property type="match status" value="2"/>
</dbReference>
<evidence type="ECO:0000256" key="13">
    <source>
        <dbReference type="ARBA" id="ARBA00022737"/>
    </source>
</evidence>
<evidence type="ECO:0000256" key="16">
    <source>
        <dbReference type="ARBA" id="ARBA00022840"/>
    </source>
</evidence>
<gene>
    <name evidence="23" type="ORF">DJ019_11305</name>
</gene>
<evidence type="ECO:0000256" key="8">
    <source>
        <dbReference type="ARBA" id="ARBA00022606"/>
    </source>
</evidence>
<dbReference type="GO" id="GO:0004673">
    <property type="term" value="F:protein histidine kinase activity"/>
    <property type="evidence" value="ECO:0007669"/>
    <property type="project" value="UniProtKB-EC"/>
</dbReference>
<keyword evidence="19" id="KW-0843">Virulence</keyword>
<evidence type="ECO:0000256" key="10">
    <source>
        <dbReference type="ARBA" id="ARBA00022643"/>
    </source>
</evidence>